<dbReference type="EMBL" id="JAPOHA010000002">
    <property type="protein sequence ID" value="MCY1713093.1"/>
    <property type="molecule type" value="Genomic_DNA"/>
</dbReference>
<comment type="caution">
    <text evidence="1">The sequence shown here is derived from an EMBL/GenBank/DDBJ whole genome shotgun (WGS) entry which is preliminary data.</text>
</comment>
<name>A0ABT4BSL5_9FIRM</name>
<reference evidence="1 2" key="1">
    <citation type="submission" date="2022-11" db="EMBL/GenBank/DDBJ databases">
        <authorList>
            <person name="Caiyu Z."/>
        </authorList>
    </citation>
    <scope>NUCLEOTIDE SEQUENCE [LARGE SCALE GENOMIC DNA]</scope>
    <source>
        <strain evidence="1 2">YR-4</strain>
    </source>
</reference>
<evidence type="ECO:0000313" key="2">
    <source>
        <dbReference type="Proteomes" id="UP001082703"/>
    </source>
</evidence>
<organism evidence="1 2">
    <name type="scientific">Caproiciproducens galactitolivorans</name>
    <dbReference type="NCBI Taxonomy" id="642589"/>
    <lineage>
        <taxon>Bacteria</taxon>
        <taxon>Bacillati</taxon>
        <taxon>Bacillota</taxon>
        <taxon>Clostridia</taxon>
        <taxon>Eubacteriales</taxon>
        <taxon>Acutalibacteraceae</taxon>
        <taxon>Caproiciproducens</taxon>
    </lineage>
</organism>
<evidence type="ECO:0000313" key="1">
    <source>
        <dbReference type="EMBL" id="MCY1713093.1"/>
    </source>
</evidence>
<protein>
    <submittedName>
        <fullName evidence="1">Uncharacterized protein</fullName>
    </submittedName>
</protein>
<dbReference type="Proteomes" id="UP001082703">
    <property type="component" value="Unassembled WGS sequence"/>
</dbReference>
<sequence length="68" mass="8119">MDIRKCDRDIRVNNKTVMDVHYNDEYFSMWVYKAGQERGMDLCPLNIQLDSEMAGRLVNYLNLFLNKN</sequence>
<gene>
    <name evidence="1" type="ORF">OUY18_02335</name>
</gene>
<accession>A0ABT4BSL5</accession>
<keyword evidence="2" id="KW-1185">Reference proteome</keyword>
<proteinExistence type="predicted"/>